<accession>A0ABQ7F4X8</accession>
<keyword evidence="2" id="KW-1185">Reference proteome</keyword>
<protein>
    <submittedName>
        <fullName evidence="1">Uncharacterized protein</fullName>
    </submittedName>
</protein>
<sequence length="188" mass="21233">MEMKLSGFRQWRSLRQESIQTALGCVKKAVTLAMRLQNEEAISKVASRVEVIGEKLRHIHIVQARCDLMKKKQPRLSLYLSREICLDSGQDDRHQPAWPSPPWTIDDIPSSCERVRVPVLLHSRDSSNKALRQRGTRGVATRVRLAFMWLSARVGTASRVAQPAWSSSSRHLDAGKLTRTGSPRVELA</sequence>
<gene>
    <name evidence="1" type="ORF">DY000_02046163</name>
</gene>
<dbReference type="EMBL" id="QGKV02000297">
    <property type="protein sequence ID" value="KAF3610480.1"/>
    <property type="molecule type" value="Genomic_DNA"/>
</dbReference>
<name>A0ABQ7F4X8_BRACR</name>
<reference evidence="1 2" key="1">
    <citation type="journal article" date="2020" name="BMC Genomics">
        <title>Intraspecific diversification of the crop wild relative Brassica cretica Lam. using demographic model selection.</title>
        <authorList>
            <person name="Kioukis A."/>
            <person name="Michalopoulou V.A."/>
            <person name="Briers L."/>
            <person name="Pirintsos S."/>
            <person name="Studholme D.J."/>
            <person name="Pavlidis P."/>
            <person name="Sarris P.F."/>
        </authorList>
    </citation>
    <scope>NUCLEOTIDE SEQUENCE [LARGE SCALE GENOMIC DNA]</scope>
    <source>
        <strain evidence="2">cv. PFS-1207/04</strain>
    </source>
</reference>
<proteinExistence type="predicted"/>
<evidence type="ECO:0000313" key="1">
    <source>
        <dbReference type="EMBL" id="KAF3610480.1"/>
    </source>
</evidence>
<comment type="caution">
    <text evidence="1">The sequence shown here is derived from an EMBL/GenBank/DDBJ whole genome shotgun (WGS) entry which is preliminary data.</text>
</comment>
<dbReference type="Proteomes" id="UP000266723">
    <property type="component" value="Unassembled WGS sequence"/>
</dbReference>
<evidence type="ECO:0000313" key="2">
    <source>
        <dbReference type="Proteomes" id="UP000266723"/>
    </source>
</evidence>
<organism evidence="1 2">
    <name type="scientific">Brassica cretica</name>
    <name type="common">Mustard</name>
    <dbReference type="NCBI Taxonomy" id="69181"/>
    <lineage>
        <taxon>Eukaryota</taxon>
        <taxon>Viridiplantae</taxon>
        <taxon>Streptophyta</taxon>
        <taxon>Embryophyta</taxon>
        <taxon>Tracheophyta</taxon>
        <taxon>Spermatophyta</taxon>
        <taxon>Magnoliopsida</taxon>
        <taxon>eudicotyledons</taxon>
        <taxon>Gunneridae</taxon>
        <taxon>Pentapetalae</taxon>
        <taxon>rosids</taxon>
        <taxon>malvids</taxon>
        <taxon>Brassicales</taxon>
        <taxon>Brassicaceae</taxon>
        <taxon>Brassiceae</taxon>
        <taxon>Brassica</taxon>
    </lineage>
</organism>